<dbReference type="EMBL" id="QSKW01000016">
    <property type="protein sequence ID" value="RHE96757.1"/>
    <property type="molecule type" value="Genomic_DNA"/>
</dbReference>
<dbReference type="SMART" id="SM00448">
    <property type="entry name" value="REC"/>
    <property type="match status" value="1"/>
</dbReference>
<dbReference type="Pfam" id="PF04397">
    <property type="entry name" value="LytTR"/>
    <property type="match status" value="1"/>
</dbReference>
<evidence type="ECO:0000313" key="7">
    <source>
        <dbReference type="EMBL" id="RHA91020.1"/>
    </source>
</evidence>
<feature type="modified residue" description="4-aspartylphosphate" evidence="3">
    <location>
        <position position="62"/>
    </location>
</feature>
<evidence type="ECO:0000256" key="1">
    <source>
        <dbReference type="ARBA" id="ARBA00018672"/>
    </source>
</evidence>
<keyword evidence="3" id="KW-0597">Phosphoprotein</keyword>
<dbReference type="Gene3D" id="3.40.50.2300">
    <property type="match status" value="1"/>
</dbReference>
<comment type="function">
    <text evidence="2">May play the central regulatory role in sporulation. It may be an element of the effector pathway responsible for the activation of sporulation genes in response to nutritional stress. Spo0A may act in concert with spo0H (a sigma factor) to control the expression of some genes that are critical to the sporulation process.</text>
</comment>
<organism evidence="6 10">
    <name type="scientific">Roseburia inulinivorans</name>
    <dbReference type="NCBI Taxonomy" id="360807"/>
    <lineage>
        <taxon>Bacteria</taxon>
        <taxon>Bacillati</taxon>
        <taxon>Bacillota</taxon>
        <taxon>Clostridia</taxon>
        <taxon>Lachnospirales</taxon>
        <taxon>Lachnospiraceae</taxon>
        <taxon>Roseburia</taxon>
    </lineage>
</organism>
<evidence type="ECO:0000313" key="6">
    <source>
        <dbReference type="EMBL" id="RGR70744.1"/>
    </source>
</evidence>
<dbReference type="InterPro" id="IPR007492">
    <property type="entry name" value="LytTR_DNA-bd_dom"/>
</dbReference>
<protein>
    <recommendedName>
        <fullName evidence="1">Stage 0 sporulation protein A homolog</fullName>
    </recommendedName>
</protein>
<reference evidence="9 10" key="1">
    <citation type="submission" date="2018-08" db="EMBL/GenBank/DDBJ databases">
        <title>A genome reference for cultivated species of the human gut microbiota.</title>
        <authorList>
            <person name="Zou Y."/>
            <person name="Xue W."/>
            <person name="Luo G."/>
        </authorList>
    </citation>
    <scope>NUCLEOTIDE SEQUENCE [LARGE SCALE GENOMIC DNA]</scope>
    <source>
        <strain evidence="6 10">AF24-4</strain>
        <strain evidence="8 11">AM27-11</strain>
        <strain evidence="7 9">AM42-1AC</strain>
    </source>
</reference>
<dbReference type="SUPFAM" id="SSF52172">
    <property type="entry name" value="CheY-like"/>
    <property type="match status" value="1"/>
</dbReference>
<dbReference type="InterPro" id="IPR046947">
    <property type="entry name" value="LytR-like"/>
</dbReference>
<accession>A0A3R5WCB2</accession>
<dbReference type="PANTHER" id="PTHR37299">
    <property type="entry name" value="TRANSCRIPTIONAL REGULATOR-RELATED"/>
    <property type="match status" value="1"/>
</dbReference>
<evidence type="ECO:0000256" key="3">
    <source>
        <dbReference type="PROSITE-ProRule" id="PRU00169"/>
    </source>
</evidence>
<evidence type="ECO:0000313" key="10">
    <source>
        <dbReference type="Proteomes" id="UP000285820"/>
    </source>
</evidence>
<dbReference type="SMART" id="SM00850">
    <property type="entry name" value="LytTR"/>
    <property type="match status" value="1"/>
</dbReference>
<dbReference type="EMBL" id="QSFX01000003">
    <property type="protein sequence ID" value="RHA91020.1"/>
    <property type="molecule type" value="Genomic_DNA"/>
</dbReference>
<evidence type="ECO:0000313" key="9">
    <source>
        <dbReference type="Proteomes" id="UP000283492"/>
    </source>
</evidence>
<dbReference type="PROSITE" id="PS50110">
    <property type="entry name" value="RESPONSE_REGULATORY"/>
    <property type="match status" value="1"/>
</dbReference>
<dbReference type="GO" id="GO:0003677">
    <property type="term" value="F:DNA binding"/>
    <property type="evidence" value="ECO:0007669"/>
    <property type="project" value="UniProtKB-KW"/>
</dbReference>
<comment type="caution">
    <text evidence="6">The sequence shown here is derived from an EMBL/GenBank/DDBJ whole genome shotgun (WGS) entry which is preliminary data.</text>
</comment>
<evidence type="ECO:0000313" key="11">
    <source>
        <dbReference type="Proteomes" id="UP000286271"/>
    </source>
</evidence>
<dbReference type="Proteomes" id="UP000286271">
    <property type="component" value="Unassembled WGS sequence"/>
</dbReference>
<dbReference type="Pfam" id="PF00072">
    <property type="entry name" value="Response_reg"/>
    <property type="match status" value="1"/>
</dbReference>
<dbReference type="AlphaFoldDB" id="A0A3R5WCB2"/>
<proteinExistence type="predicted"/>
<evidence type="ECO:0000256" key="2">
    <source>
        <dbReference type="ARBA" id="ARBA00024867"/>
    </source>
</evidence>
<evidence type="ECO:0000259" key="5">
    <source>
        <dbReference type="PROSITE" id="PS50930"/>
    </source>
</evidence>
<dbReference type="PANTHER" id="PTHR37299:SF1">
    <property type="entry name" value="STAGE 0 SPORULATION PROTEIN A HOMOLOG"/>
    <property type="match status" value="1"/>
</dbReference>
<dbReference type="Gene3D" id="2.40.50.1020">
    <property type="entry name" value="LytTr DNA-binding domain"/>
    <property type="match status" value="1"/>
</dbReference>
<dbReference type="GO" id="GO:0000156">
    <property type="term" value="F:phosphorelay response regulator activity"/>
    <property type="evidence" value="ECO:0007669"/>
    <property type="project" value="InterPro"/>
</dbReference>
<feature type="domain" description="Response regulatory" evidence="4">
    <location>
        <begin position="6"/>
        <end position="127"/>
    </location>
</feature>
<dbReference type="PROSITE" id="PS50930">
    <property type="entry name" value="HTH_LYTTR"/>
    <property type="match status" value="1"/>
</dbReference>
<keyword evidence="6" id="KW-0238">DNA-binding</keyword>
<dbReference type="InterPro" id="IPR011006">
    <property type="entry name" value="CheY-like_superfamily"/>
</dbReference>
<evidence type="ECO:0000259" key="4">
    <source>
        <dbReference type="PROSITE" id="PS50110"/>
    </source>
</evidence>
<sequence>MIVLIRIAICDDEIGTCSDIENMILNYAKLQALQIDTEVFYSGETLFKTIENKDKYGLIFLDIQLLQLDGVQVGKQIRERLGNEKISIVYISSKETYAMSLFQVRPLDFLIKPITQKTVNETIDKYIRLNNLMKNDFFFHIGKSIQRLYLDEIFYFACNGKKIEIHTDAGVTTFYGTMQEVAEQVDGKGFWTIHKSYIVNSSYVSIYKYDAVQMTDGTILPISQKYRKLMKSCLTELYRKE</sequence>
<feature type="domain" description="HTH LytTR-type" evidence="5">
    <location>
        <begin position="137"/>
        <end position="236"/>
    </location>
</feature>
<dbReference type="Proteomes" id="UP000285820">
    <property type="component" value="Unassembled WGS sequence"/>
</dbReference>
<evidence type="ECO:0000313" key="8">
    <source>
        <dbReference type="EMBL" id="RHE96757.1"/>
    </source>
</evidence>
<name>A0A3R5WCB2_9FIRM</name>
<gene>
    <name evidence="8" type="ORF">DW707_10760</name>
    <name evidence="7" type="ORF">DW914_03510</name>
    <name evidence="6" type="ORF">DWY29_02265</name>
</gene>
<dbReference type="EMBL" id="QRUN01000002">
    <property type="protein sequence ID" value="RGR70744.1"/>
    <property type="molecule type" value="Genomic_DNA"/>
</dbReference>
<dbReference type="Proteomes" id="UP000283492">
    <property type="component" value="Unassembled WGS sequence"/>
</dbReference>
<dbReference type="InterPro" id="IPR001789">
    <property type="entry name" value="Sig_transdc_resp-reg_receiver"/>
</dbReference>